<dbReference type="InterPro" id="IPR032675">
    <property type="entry name" value="LRR_dom_sf"/>
</dbReference>
<dbReference type="EMBL" id="JAAAUQ010000040">
    <property type="protein sequence ID" value="KAF9156034.1"/>
    <property type="molecule type" value="Genomic_DNA"/>
</dbReference>
<dbReference type="SUPFAM" id="SSF52047">
    <property type="entry name" value="RNI-like"/>
    <property type="match status" value="1"/>
</dbReference>
<dbReference type="Gene3D" id="3.80.10.10">
    <property type="entry name" value="Ribonuclease Inhibitor"/>
    <property type="match status" value="1"/>
</dbReference>
<dbReference type="Proteomes" id="UP000748756">
    <property type="component" value="Unassembled WGS sequence"/>
</dbReference>
<protein>
    <submittedName>
        <fullName evidence="2">Uncharacterized protein</fullName>
    </submittedName>
</protein>
<comment type="caution">
    <text evidence="2">The sequence shown here is derived from an EMBL/GenBank/DDBJ whole genome shotgun (WGS) entry which is preliminary data.</text>
</comment>
<sequence length="564" mass="63742">MQPHPLDIPEILAVIGAFLPLWVDPTPCLNPKRPTDTGSLLFRPKILLSCLLVSKLWHKTLLPVLWYSYRSDSMDKVPDAVIGRYSHHFRILSICQWSQWSYRCFDLSYFECTKLVELDIYLDEGSDRSVEQDADTDVGEKHAGTGTFSETSTRRRGGTGIGKEDESRIVAPLPDAKRLLRTNPRLKCLSWTGPVRSTTALDVEDLIGLPGLASLSLDRWDCSDGRLDMVLKVVAGSLKVLCVGSICGVESGLSSAPLSPLLSATASLSPLPTTTTTSLQLLQGKSCNGVDTRRSDTTYEWTLPRLERLVWSGGELDDEYLSELVKRCPKLKDVTFYVDHGGWDFDRLAARLGGYCPNIESLEVDPVIETHEAEALIRNCSPRRPQLRRLRIAVNGPNELGLVSAILPHASTLENFEIYRTQDEMNGPLYLRLLVACSRLTRFAFFSKAAPFDADVLETLKQDSWGCRDTLRELRLDLGYFHKYRKQTRTEKLETVELLSKVGGWEEARIEEGDVNSNDDEYEIEPFDMTKLRQVLELVQMQELKRLEVLSLDEVEFWRVRPIS</sequence>
<keyword evidence="3" id="KW-1185">Reference proteome</keyword>
<dbReference type="OrthoDB" id="2407881at2759"/>
<dbReference type="AlphaFoldDB" id="A0A9P5S6Q3"/>
<feature type="region of interest" description="Disordered" evidence="1">
    <location>
        <begin position="131"/>
        <end position="162"/>
    </location>
</feature>
<evidence type="ECO:0000313" key="2">
    <source>
        <dbReference type="EMBL" id="KAF9156034.1"/>
    </source>
</evidence>
<evidence type="ECO:0000313" key="3">
    <source>
        <dbReference type="Proteomes" id="UP000748756"/>
    </source>
</evidence>
<name>A0A9P5S6Q3_9FUNG</name>
<organism evidence="2 3">
    <name type="scientific">Linnemannia schmuckeri</name>
    <dbReference type="NCBI Taxonomy" id="64567"/>
    <lineage>
        <taxon>Eukaryota</taxon>
        <taxon>Fungi</taxon>
        <taxon>Fungi incertae sedis</taxon>
        <taxon>Mucoromycota</taxon>
        <taxon>Mortierellomycotina</taxon>
        <taxon>Mortierellomycetes</taxon>
        <taxon>Mortierellales</taxon>
        <taxon>Mortierellaceae</taxon>
        <taxon>Linnemannia</taxon>
    </lineage>
</organism>
<accession>A0A9P5S6Q3</accession>
<proteinExistence type="predicted"/>
<reference evidence="2" key="1">
    <citation type="journal article" date="2020" name="Fungal Divers.">
        <title>Resolving the Mortierellaceae phylogeny through synthesis of multi-gene phylogenetics and phylogenomics.</title>
        <authorList>
            <person name="Vandepol N."/>
            <person name="Liber J."/>
            <person name="Desiro A."/>
            <person name="Na H."/>
            <person name="Kennedy M."/>
            <person name="Barry K."/>
            <person name="Grigoriev I.V."/>
            <person name="Miller A.N."/>
            <person name="O'Donnell K."/>
            <person name="Stajich J.E."/>
            <person name="Bonito G."/>
        </authorList>
    </citation>
    <scope>NUCLEOTIDE SEQUENCE</scope>
    <source>
        <strain evidence="2">NRRL 6426</strain>
    </source>
</reference>
<gene>
    <name evidence="2" type="ORF">BG015_007600</name>
</gene>
<evidence type="ECO:0000256" key="1">
    <source>
        <dbReference type="SAM" id="MobiDB-lite"/>
    </source>
</evidence>